<accession>A0A6N3EWT6</accession>
<dbReference type="Pfam" id="PF21317">
    <property type="entry name" value="BetaGal_ABD_1"/>
    <property type="match status" value="1"/>
</dbReference>
<dbReference type="FunFam" id="3.20.20.80:FF:000116">
    <property type="entry name" value="Beta-galactosidase 3"/>
    <property type="match status" value="1"/>
</dbReference>
<dbReference type="InterPro" id="IPR031330">
    <property type="entry name" value="Gly_Hdrlase_35_cat"/>
</dbReference>
<dbReference type="PIRSF" id="PIRSF006336">
    <property type="entry name" value="B-gal"/>
    <property type="match status" value="1"/>
</dbReference>
<dbReference type="GO" id="GO:0005975">
    <property type="term" value="P:carbohydrate metabolic process"/>
    <property type="evidence" value="ECO:0007669"/>
    <property type="project" value="InterPro"/>
</dbReference>
<dbReference type="InterPro" id="IPR048912">
    <property type="entry name" value="BetaGal1-like_ABD1"/>
</dbReference>
<evidence type="ECO:0000259" key="6">
    <source>
        <dbReference type="Pfam" id="PF01301"/>
    </source>
</evidence>
<feature type="active site" description="Proton donor" evidence="4">
    <location>
        <position position="157"/>
    </location>
</feature>
<sequence length="597" mass="69283">MSKFTVEEEFMLDGKPLKILSGAIHYFRVLPEDWEHSLYNLKALGFNAVETYVPWNFHETVEGEFDFSGTKDIKRFIHTAEAIGLYVIIRPSPYICAEWEFGGLPAWLLTKPNLRVRSRDPQFLEYVERYYDRLFEILTPLQIDHHGPILMMQVENEYGSYGEDKTYLSALARMMRDRGVTVPLFTSDGSWQQCLEAGSLAEADIIPTGNFGSKSQKRLDNLHKFHQQFGKTWPLMSMEFWDGWFNRWGDRIITRQSDELIDEIGEVLKRGSINLYMFHGGTNFGFWNGCSARGRIDLPQVTSYDYDAPLDEAGNPTVKYYKIQQLVHKLHPEIQQTTPKVKPLMAKEHITLTDKVSLFNILDDISHHSESFYPESMETAGTGYGYMVYRTQLKRATRQEYLRIVDARDRVQLFLDNEKVYTAYQEEIGDKFEVALKQPVVQADVLVEHMGRVNYGYKLVAPTQRKGLGQGLMQDLHFVQQWEQFDIDFDLLEDKHFEQAWEADQPSFYRYQFDIETPESTYLDVSGFGKGVVLVNGFNIGRYWNIGPTLSLYIPGALLKQGQNEIIIFETEGQYSEEIRLLQAPQYIASKRKERTS</sequence>
<protein>
    <submittedName>
        <fullName evidence="9">Beta-galactosidase</fullName>
        <ecNumber evidence="9">3.2.1.23</ecNumber>
    </submittedName>
</protein>
<evidence type="ECO:0000256" key="1">
    <source>
        <dbReference type="ARBA" id="ARBA00009809"/>
    </source>
</evidence>
<dbReference type="InterPro" id="IPR017853">
    <property type="entry name" value="GH"/>
</dbReference>
<dbReference type="InterPro" id="IPR048913">
    <property type="entry name" value="BetaGal_gal-bd"/>
</dbReference>
<dbReference type="AlphaFoldDB" id="A0A6N3EWT6"/>
<dbReference type="PANTHER" id="PTHR23421">
    <property type="entry name" value="BETA-GALACTOSIDASE RELATED"/>
    <property type="match status" value="1"/>
</dbReference>
<keyword evidence="3 9" id="KW-0326">Glycosidase</keyword>
<gene>
    <name evidence="9" type="primary">bga</name>
    <name evidence="9" type="ORF">SSLFYP27_00249</name>
</gene>
<evidence type="ECO:0000259" key="8">
    <source>
        <dbReference type="Pfam" id="PF21467"/>
    </source>
</evidence>
<dbReference type="RefSeq" id="WP_002480160.1">
    <property type="nucleotide sequence ID" value="NZ_CACRUO010000056.1"/>
</dbReference>
<dbReference type="Pfam" id="PF01301">
    <property type="entry name" value="Glyco_hydro_35"/>
    <property type="match status" value="1"/>
</dbReference>
<dbReference type="InterPro" id="IPR026283">
    <property type="entry name" value="B-gal_1-like"/>
</dbReference>
<feature type="active site" description="Nucleophile" evidence="4">
    <location>
        <position position="239"/>
    </location>
</feature>
<evidence type="ECO:0000256" key="3">
    <source>
        <dbReference type="ARBA" id="ARBA00023295"/>
    </source>
</evidence>
<evidence type="ECO:0000259" key="7">
    <source>
        <dbReference type="Pfam" id="PF21317"/>
    </source>
</evidence>
<name>A0A6N3EWT6_STASI</name>
<feature type="domain" description="Glycoside hydrolase 35 catalytic" evidence="6">
    <location>
        <begin position="9"/>
        <end position="329"/>
    </location>
</feature>
<dbReference type="SUPFAM" id="SSF51445">
    <property type="entry name" value="(Trans)glycosidases"/>
    <property type="match status" value="1"/>
</dbReference>
<evidence type="ECO:0000256" key="2">
    <source>
        <dbReference type="ARBA" id="ARBA00022801"/>
    </source>
</evidence>
<keyword evidence="2 9" id="KW-0378">Hydrolase</keyword>
<comment type="similarity">
    <text evidence="1 5">Belongs to the glycosyl hydrolase 35 family.</text>
</comment>
<dbReference type="Pfam" id="PF21467">
    <property type="entry name" value="BetaGal_gal-bd"/>
    <property type="match status" value="1"/>
</dbReference>
<dbReference type="Gene3D" id="3.20.20.80">
    <property type="entry name" value="Glycosidases"/>
    <property type="match status" value="1"/>
</dbReference>
<dbReference type="SUPFAM" id="SSF49785">
    <property type="entry name" value="Galactose-binding domain-like"/>
    <property type="match status" value="1"/>
</dbReference>
<evidence type="ECO:0000256" key="5">
    <source>
        <dbReference type="RuleBase" id="RU003679"/>
    </source>
</evidence>
<organism evidence="9">
    <name type="scientific">Staphylococcus simulans</name>
    <dbReference type="NCBI Taxonomy" id="1286"/>
    <lineage>
        <taxon>Bacteria</taxon>
        <taxon>Bacillati</taxon>
        <taxon>Bacillota</taxon>
        <taxon>Bacilli</taxon>
        <taxon>Bacillales</taxon>
        <taxon>Staphylococcaceae</taxon>
        <taxon>Staphylococcus</taxon>
    </lineage>
</organism>
<evidence type="ECO:0000313" key="9">
    <source>
        <dbReference type="EMBL" id="VYU44059.1"/>
    </source>
</evidence>
<dbReference type="EMBL" id="CACRUO010000056">
    <property type="protein sequence ID" value="VYU44059.1"/>
    <property type="molecule type" value="Genomic_DNA"/>
</dbReference>
<dbReference type="GO" id="GO:0004565">
    <property type="term" value="F:beta-galactosidase activity"/>
    <property type="evidence" value="ECO:0007669"/>
    <property type="project" value="UniProtKB-EC"/>
</dbReference>
<feature type="domain" description="Beta-galactosidase galactose-binding" evidence="8">
    <location>
        <begin position="506"/>
        <end position="564"/>
    </location>
</feature>
<proteinExistence type="inferred from homology"/>
<dbReference type="Gene3D" id="2.60.120.260">
    <property type="entry name" value="Galactose-binding domain-like"/>
    <property type="match status" value="2"/>
</dbReference>
<dbReference type="EC" id="3.2.1.23" evidence="9"/>
<dbReference type="PRINTS" id="PR00742">
    <property type="entry name" value="GLHYDRLASE35"/>
</dbReference>
<dbReference type="InterPro" id="IPR008979">
    <property type="entry name" value="Galactose-bd-like_sf"/>
</dbReference>
<reference evidence="9" key="1">
    <citation type="submission" date="2019-11" db="EMBL/GenBank/DDBJ databases">
        <authorList>
            <person name="Feng L."/>
        </authorList>
    </citation>
    <scope>NUCLEOTIDE SEQUENCE</scope>
    <source>
        <strain evidence="9">SsimulansLFYP27</strain>
    </source>
</reference>
<feature type="domain" description="Beta-galactosidase 1-like first all-beta" evidence="7">
    <location>
        <begin position="374"/>
        <end position="487"/>
    </location>
</feature>
<dbReference type="InterPro" id="IPR001944">
    <property type="entry name" value="Glycoside_Hdrlase_35"/>
</dbReference>
<evidence type="ECO:0000256" key="4">
    <source>
        <dbReference type="PIRSR" id="PIRSR006336-1"/>
    </source>
</evidence>